<dbReference type="EMBL" id="VFQE01000004">
    <property type="protein sequence ID" value="TQN35347.1"/>
    <property type="molecule type" value="Genomic_DNA"/>
</dbReference>
<dbReference type="CDD" id="cd00043">
    <property type="entry name" value="CYCLIN_SF"/>
    <property type="match status" value="1"/>
</dbReference>
<comment type="caution">
    <text evidence="2">The sequence shown here is derived from an EMBL/GenBank/DDBJ whole genome shotgun (WGS) entry which is preliminary data.</text>
</comment>
<dbReference type="RefSeq" id="WP_142023518.1">
    <property type="nucleotide sequence ID" value="NZ_VFQE01000001.1"/>
</dbReference>
<name>A0A543P9A3_9ACTN</name>
<dbReference type="Proteomes" id="UP000319865">
    <property type="component" value="Unassembled WGS sequence"/>
</dbReference>
<keyword evidence="3" id="KW-1185">Reference proteome</keyword>
<protein>
    <submittedName>
        <fullName evidence="2">Death-on-curing protein</fullName>
    </submittedName>
</protein>
<dbReference type="AlphaFoldDB" id="A0A543P9A3"/>
<dbReference type="InterPro" id="IPR053737">
    <property type="entry name" value="Type_II_TA_Toxin"/>
</dbReference>
<accession>A0A543P9A3</accession>
<sequence>MAGLSLEDLLEVARRTVGPHVRVRDLGLLSAALARVEARVLGHDVYPSVEERAAALLHSLATTAPLVHGNRPFCWAATAVYLARRGRASTLTDDEAIALVTDVLTGRVETVESIAERLRSTA</sequence>
<dbReference type="EMBL" id="VFQE01000001">
    <property type="protein sequence ID" value="TQN40658.1"/>
    <property type="molecule type" value="Genomic_DNA"/>
</dbReference>
<proteinExistence type="predicted"/>
<evidence type="ECO:0000313" key="3">
    <source>
        <dbReference type="Proteomes" id="UP000319865"/>
    </source>
</evidence>
<evidence type="ECO:0000313" key="1">
    <source>
        <dbReference type="EMBL" id="TQN35347.1"/>
    </source>
</evidence>
<reference evidence="2 3" key="1">
    <citation type="submission" date="2019-06" db="EMBL/GenBank/DDBJ databases">
        <title>Sequencing the genomes of 1000 actinobacteria strains.</title>
        <authorList>
            <person name="Klenk H.-P."/>
        </authorList>
    </citation>
    <scope>NUCLEOTIDE SEQUENCE [LARGE SCALE GENOMIC DNA]</scope>
    <source>
        <strain evidence="2 3">DSM 46837</strain>
    </source>
</reference>
<dbReference type="Gene3D" id="1.20.120.1870">
    <property type="entry name" value="Fic/DOC protein, Fido domain"/>
    <property type="match status" value="1"/>
</dbReference>
<organism evidence="2 3">
    <name type="scientific">Blastococcus colisei</name>
    <dbReference type="NCBI Taxonomy" id="1564162"/>
    <lineage>
        <taxon>Bacteria</taxon>
        <taxon>Bacillati</taxon>
        <taxon>Actinomycetota</taxon>
        <taxon>Actinomycetes</taxon>
        <taxon>Geodermatophilales</taxon>
        <taxon>Geodermatophilaceae</taxon>
        <taxon>Blastococcus</taxon>
    </lineage>
</organism>
<evidence type="ECO:0000313" key="2">
    <source>
        <dbReference type="EMBL" id="TQN40658.1"/>
    </source>
</evidence>
<dbReference type="OrthoDB" id="9802752at2"/>
<gene>
    <name evidence="2" type="ORF">FHU33_0003</name>
    <name evidence="1" type="ORF">FHU33_4970</name>
</gene>